<dbReference type="PANTHER" id="PTHR32387">
    <property type="entry name" value="WU:FJ29H11"/>
    <property type="match status" value="1"/>
</dbReference>
<evidence type="ECO:0000313" key="1">
    <source>
        <dbReference type="EMBL" id="KAJ7945657.1"/>
    </source>
</evidence>
<organism evidence="1 2">
    <name type="scientific">Quillaja saponaria</name>
    <name type="common">Soap bark tree</name>
    <dbReference type="NCBI Taxonomy" id="32244"/>
    <lineage>
        <taxon>Eukaryota</taxon>
        <taxon>Viridiplantae</taxon>
        <taxon>Streptophyta</taxon>
        <taxon>Embryophyta</taxon>
        <taxon>Tracheophyta</taxon>
        <taxon>Spermatophyta</taxon>
        <taxon>Magnoliopsida</taxon>
        <taxon>eudicotyledons</taxon>
        <taxon>Gunneridae</taxon>
        <taxon>Pentapetalae</taxon>
        <taxon>rosids</taxon>
        <taxon>fabids</taxon>
        <taxon>Fabales</taxon>
        <taxon>Quillajaceae</taxon>
        <taxon>Quillaja</taxon>
    </lineage>
</organism>
<dbReference type="AlphaFoldDB" id="A0AAD7P864"/>
<gene>
    <name evidence="1" type="ORF">O6P43_030684</name>
</gene>
<proteinExistence type="predicted"/>
<dbReference type="InterPro" id="IPR052957">
    <property type="entry name" value="Auxin_embryo_med"/>
</dbReference>
<dbReference type="KEGG" id="qsa:O6P43_030684"/>
<reference evidence="1" key="1">
    <citation type="journal article" date="2023" name="Science">
        <title>Elucidation of the pathway for biosynthesis of saponin adjuvants from the soapbark tree.</title>
        <authorList>
            <person name="Reed J."/>
            <person name="Orme A."/>
            <person name="El-Demerdash A."/>
            <person name="Owen C."/>
            <person name="Martin L.B.B."/>
            <person name="Misra R.C."/>
            <person name="Kikuchi S."/>
            <person name="Rejzek M."/>
            <person name="Martin A.C."/>
            <person name="Harkess A."/>
            <person name="Leebens-Mack J."/>
            <person name="Louveau T."/>
            <person name="Stephenson M.J."/>
            <person name="Osbourn A."/>
        </authorList>
    </citation>
    <scope>NUCLEOTIDE SEQUENCE</scope>
    <source>
        <strain evidence="1">S10</strain>
    </source>
</reference>
<keyword evidence="2" id="KW-1185">Reference proteome</keyword>
<protein>
    <submittedName>
        <fullName evidence="1">ATP/DNA-binding protein</fullName>
    </submittedName>
</protein>
<accession>A0AAD7P864</accession>
<comment type="caution">
    <text evidence="1">The sequence shown here is derived from an EMBL/GenBank/DDBJ whole genome shotgun (WGS) entry which is preliminary data.</text>
</comment>
<name>A0AAD7P864_QUISA</name>
<dbReference type="Proteomes" id="UP001163823">
    <property type="component" value="Chromosome 13"/>
</dbReference>
<dbReference type="EMBL" id="JARAOO010000013">
    <property type="protein sequence ID" value="KAJ7945657.1"/>
    <property type="molecule type" value="Genomic_DNA"/>
</dbReference>
<sequence>MRSCCWIGFKYLKYRGIRIPERFLRCIKEGSWLKITVNGCSGWRPPSQSFLFGSSLGNILQNGSVPVDIPLVDENFYGVKVREYKEELKTIGVMFEYGEACALIGKHLMSLAGTSYLTSHDVLSILNIIQFLRKKLLPWDKFIHGIKDRRWLRTSCGYKSPVGSVLFDSEWQTASQIADVPFIDQDYYGEEILLFREELQLLGVIVGFSGSHQLVIDNLKSPSYLTSLTAEAILLILECLRHSEFSDKLVNALKGTKCLKTNMGFKAPGECYLFDPEWGCILQVFPGFPLIDHKFYGGNISNYKAQLKQMGAVINYEDAMKEFTRVFRQKASVTSITKENVASLLSSYKHLKGTLHKFPSSFRRCLLKTNWLRTRLGDYRSPSHCILFGPEWESISQIALLPFIDDSDNYYGKWIYEYMDELKHMGVTVELKCGVKFVDATLRFPLDPSCITIEYVLSMLGCIRISLQENKHALPEDLVRRISRDWLKTHAGYSQDSEAGKRIWIPNGNENGEWVKPEACVLHDKDDLFSLKLNVLEKHYDKKLLPFFSYALDAKSNPSIDDYCELWREWGTCVEKLSDAECCKFWGFIVQHWNPKTEKKLAQSLMKLPAGSGSEGVFLVDKHDVFIADDLQLKHLFQQFSHHPYICLVPSA</sequence>
<dbReference type="PANTHER" id="PTHR32387:SF3">
    <property type="entry name" value="ATP_DNA BINDING PROTEIN"/>
    <property type="match status" value="1"/>
</dbReference>
<evidence type="ECO:0000313" key="2">
    <source>
        <dbReference type="Proteomes" id="UP001163823"/>
    </source>
</evidence>